<reference evidence="3" key="1">
    <citation type="journal article" date="2017" name="Nat. Microbiol.">
        <title>Global analysis of biosynthetic gene clusters reveals vast potential of secondary metabolite production in Penicillium species.</title>
        <authorList>
            <person name="Nielsen J.C."/>
            <person name="Grijseels S."/>
            <person name="Prigent S."/>
            <person name="Ji B."/>
            <person name="Dainat J."/>
            <person name="Nielsen K.F."/>
            <person name="Frisvad J.C."/>
            <person name="Workman M."/>
            <person name="Nielsen J."/>
        </authorList>
    </citation>
    <scope>NUCLEOTIDE SEQUENCE [LARGE SCALE GENOMIC DNA]</scope>
    <source>
        <strain evidence="3">IBT 13039</strain>
    </source>
</reference>
<evidence type="ECO:0000313" key="2">
    <source>
        <dbReference type="EMBL" id="OQE64529.1"/>
    </source>
</evidence>
<name>A0A1V6WNR2_PENNA</name>
<dbReference type="EMBL" id="MOOB01000227">
    <property type="protein sequence ID" value="OQE64529.1"/>
    <property type="molecule type" value="Genomic_DNA"/>
</dbReference>
<sequence>MTCPIAGFYEDLSRAEIRNSGDAIRLRFLKVLFHQLKDRICVTYLRSDAVEWITERVIAAGLNDGDSGRITNNIKEWAYVGGRYEALSRDLGNSNAAQDYKYLGSLFRLPDDVTDRYLVKEVPVKGEDRTRFINSLTHRGVRNLEKSEDMDNLANEVFCFLWNKIESSISFAQPEQGSLSVGMKDWRRLQGTRILRLQNVDHPTLHSSNPTDNLESAETSQCTPARGGLGTECVHQVSSDLGTQDGPANSWTHAPGICTSNLTAWGSGASGANEGGLSGSHNAGEAFQNSARVFAQIDQERTHFNPTTSDEFFSLYPSPHLANSAAQVEQERTHFNPTTSDEFFSLFPNPQLANPVAHIDIELAQISSAGSEALYSPTVSSR</sequence>
<comment type="caution">
    <text evidence="2">The sequence shown here is derived from an EMBL/GenBank/DDBJ whole genome shotgun (WGS) entry which is preliminary data.</text>
</comment>
<organism evidence="2 3">
    <name type="scientific">Penicillium nalgiovense</name>
    <dbReference type="NCBI Taxonomy" id="60175"/>
    <lineage>
        <taxon>Eukaryota</taxon>
        <taxon>Fungi</taxon>
        <taxon>Dikarya</taxon>
        <taxon>Ascomycota</taxon>
        <taxon>Pezizomycotina</taxon>
        <taxon>Eurotiomycetes</taxon>
        <taxon>Eurotiomycetidae</taxon>
        <taxon>Eurotiales</taxon>
        <taxon>Aspergillaceae</taxon>
        <taxon>Penicillium</taxon>
    </lineage>
</organism>
<evidence type="ECO:0000256" key="1">
    <source>
        <dbReference type="SAM" id="MobiDB-lite"/>
    </source>
</evidence>
<gene>
    <name evidence="2" type="ORF">PENNAL_c0227G01863</name>
</gene>
<accession>A0A1V6WNR2</accession>
<feature type="region of interest" description="Disordered" evidence="1">
    <location>
        <begin position="200"/>
        <end position="225"/>
    </location>
</feature>
<feature type="compositionally biased region" description="Polar residues" evidence="1">
    <location>
        <begin position="205"/>
        <end position="223"/>
    </location>
</feature>
<evidence type="ECO:0000313" key="3">
    <source>
        <dbReference type="Proteomes" id="UP000191691"/>
    </source>
</evidence>
<dbReference type="AlphaFoldDB" id="A0A1V6WNR2"/>
<proteinExistence type="predicted"/>
<protein>
    <submittedName>
        <fullName evidence="2">Uncharacterized protein</fullName>
    </submittedName>
</protein>
<keyword evidence="3" id="KW-1185">Reference proteome</keyword>
<dbReference type="Proteomes" id="UP000191691">
    <property type="component" value="Unassembled WGS sequence"/>
</dbReference>
<dbReference type="STRING" id="60175.A0A1V6WNR2"/>